<organism evidence="2 3">
    <name type="scientific">Cohnella silvisoli</name>
    <dbReference type="NCBI Taxonomy" id="2873699"/>
    <lineage>
        <taxon>Bacteria</taxon>
        <taxon>Bacillati</taxon>
        <taxon>Bacillota</taxon>
        <taxon>Bacilli</taxon>
        <taxon>Bacillales</taxon>
        <taxon>Paenibacillaceae</taxon>
        <taxon>Cohnella</taxon>
    </lineage>
</organism>
<evidence type="ECO:0000313" key="3">
    <source>
        <dbReference type="Proteomes" id="UP001493487"/>
    </source>
</evidence>
<comment type="caution">
    <text evidence="2">The sequence shown here is derived from an EMBL/GenBank/DDBJ whole genome shotgun (WGS) entry which is preliminary data.</text>
</comment>
<name>A0ABV1KNW3_9BACL</name>
<keyword evidence="2" id="KW-0378">Hydrolase</keyword>
<feature type="transmembrane region" description="Helical" evidence="1">
    <location>
        <begin position="7"/>
        <end position="23"/>
    </location>
</feature>
<proteinExistence type="predicted"/>
<keyword evidence="1" id="KW-0812">Transmembrane</keyword>
<reference evidence="2 3" key="1">
    <citation type="journal article" date="2023" name="Genome Announc.">
        <title>Pan-Genome Analyses of the Genus Cohnella and Proposal of the Novel Species Cohnella silvisoli sp. nov., Isolated from Forest Soil.</title>
        <authorList>
            <person name="Wang C."/>
            <person name="Mao L."/>
            <person name="Bao G."/>
            <person name="Zhu H."/>
        </authorList>
    </citation>
    <scope>NUCLEOTIDE SEQUENCE [LARGE SCALE GENOMIC DNA]</scope>
    <source>
        <strain evidence="2 3">NL03-T5-1</strain>
    </source>
</reference>
<feature type="transmembrane region" description="Helical" evidence="1">
    <location>
        <begin position="87"/>
        <end position="104"/>
    </location>
</feature>
<dbReference type="GO" id="GO:0016787">
    <property type="term" value="F:hydrolase activity"/>
    <property type="evidence" value="ECO:0007669"/>
    <property type="project" value="UniProtKB-KW"/>
</dbReference>
<keyword evidence="1" id="KW-0472">Membrane</keyword>
<protein>
    <submittedName>
        <fullName evidence="2">Metal-dependent hydrolase</fullName>
    </submittedName>
</protein>
<dbReference type="Pfam" id="PF04307">
    <property type="entry name" value="YdjM"/>
    <property type="match status" value="1"/>
</dbReference>
<sequence length="215" mass="23511">MKGSTHLAIGGVIGAAACLYYPFQWENALMYVSVAGVSALSADLDGQNLLSGKLSKLSHWLRELAIWTGLLTIAFVAYMYFAQEKLYPVITAIAVALSLLGFVTKEGTIRNVLVSLIGCVLLYSGWTSKQNWLMGFGLFVVWVPWLDHRGMTHTVWALFLWGAIGMGLEKQLGIDGITIVSVAGYASHLLADTLTPNGVKWLYPLYKKSIKIPLA</sequence>
<dbReference type="Proteomes" id="UP001493487">
    <property type="component" value="Unassembled WGS sequence"/>
</dbReference>
<feature type="transmembrane region" description="Helical" evidence="1">
    <location>
        <begin position="111"/>
        <end position="128"/>
    </location>
</feature>
<feature type="transmembrane region" description="Helical" evidence="1">
    <location>
        <begin position="64"/>
        <end position="81"/>
    </location>
</feature>
<keyword evidence="3" id="KW-1185">Reference proteome</keyword>
<dbReference type="EMBL" id="JASKHM010000002">
    <property type="protein sequence ID" value="MEQ4481776.1"/>
    <property type="molecule type" value="Genomic_DNA"/>
</dbReference>
<dbReference type="InterPro" id="IPR007404">
    <property type="entry name" value="YdjM-like"/>
</dbReference>
<gene>
    <name evidence="2" type="ORF">QJS35_05130</name>
</gene>
<dbReference type="RefSeq" id="WP_232183464.1">
    <property type="nucleotide sequence ID" value="NZ_JAIOAP010000002.1"/>
</dbReference>
<evidence type="ECO:0000256" key="1">
    <source>
        <dbReference type="SAM" id="Phobius"/>
    </source>
</evidence>
<dbReference type="PROSITE" id="PS51257">
    <property type="entry name" value="PROKAR_LIPOPROTEIN"/>
    <property type="match status" value="1"/>
</dbReference>
<keyword evidence="1" id="KW-1133">Transmembrane helix</keyword>
<accession>A0ABV1KNW3</accession>
<evidence type="ECO:0000313" key="2">
    <source>
        <dbReference type="EMBL" id="MEQ4481776.1"/>
    </source>
</evidence>